<dbReference type="EMBL" id="LXZO01000083">
    <property type="protein sequence ID" value="PAY47031.1"/>
    <property type="molecule type" value="Genomic_DNA"/>
</dbReference>
<organism evidence="1 2">
    <name type="scientific">Ligilactobacillus salivarius</name>
    <dbReference type="NCBI Taxonomy" id="1624"/>
    <lineage>
        <taxon>Bacteria</taxon>
        <taxon>Bacillati</taxon>
        <taxon>Bacillota</taxon>
        <taxon>Bacilli</taxon>
        <taxon>Lactobacillales</taxon>
        <taxon>Lactobacillaceae</taxon>
        <taxon>Ligilactobacillus</taxon>
    </lineage>
</organism>
<comment type="caution">
    <text evidence="1">The sequence shown here is derived from an EMBL/GenBank/DDBJ whole genome shotgun (WGS) entry which is preliminary data.</text>
</comment>
<evidence type="ECO:0000313" key="1">
    <source>
        <dbReference type="EMBL" id="PAY47031.1"/>
    </source>
</evidence>
<dbReference type="RefSeq" id="WP_095759494.1">
    <property type="nucleotide sequence ID" value="NZ_LXZJ01000040.1"/>
</dbReference>
<sequence>MSKKDTTYILNEIRNYLDEFNNASDDYYSFIKLSKELTELRTTIQRIELVDASIPYINQLKKQYDAKEQAYIALYKYIKHGLISSWYETNKIIKDIGKISDADLSSKNKQMQYLNHYKTLLQENNNIIKPTLKERIAYSLSNLIRKR</sequence>
<protein>
    <submittedName>
        <fullName evidence="1">Uncharacterized protein</fullName>
    </submittedName>
</protein>
<dbReference type="Proteomes" id="UP000218139">
    <property type="component" value="Unassembled WGS sequence"/>
</dbReference>
<reference evidence="1 2" key="1">
    <citation type="submission" date="2016-05" db="EMBL/GenBank/DDBJ databases">
        <authorList>
            <person name="Lee J.-Y."/>
            <person name="Kim E.B."/>
            <person name="Choi Y.-J."/>
        </authorList>
    </citation>
    <scope>NUCLEOTIDE SEQUENCE [LARGE SCALE GENOMIC DNA]</scope>
    <source>
        <strain evidence="1 2">KLA006</strain>
    </source>
</reference>
<proteinExistence type="predicted"/>
<dbReference type="AlphaFoldDB" id="A0A9X6XIZ0"/>
<evidence type="ECO:0000313" key="2">
    <source>
        <dbReference type="Proteomes" id="UP000218139"/>
    </source>
</evidence>
<name>A0A9X6XIZ0_9LACO</name>
<gene>
    <name evidence="1" type="ORF">A8C52_06965</name>
</gene>
<accession>A0A9X6XIZ0</accession>